<reference evidence="8" key="1">
    <citation type="submission" date="2022-11" db="EMBL/GenBank/DDBJ databases">
        <title>Centuries of genome instability and evolution in soft-shell clam transmissible cancer (bioRxiv).</title>
        <authorList>
            <person name="Hart S.F.M."/>
            <person name="Yonemitsu M.A."/>
            <person name="Giersch R.M."/>
            <person name="Beal B.F."/>
            <person name="Arriagada G."/>
            <person name="Davis B.W."/>
            <person name="Ostrander E.A."/>
            <person name="Goff S.P."/>
            <person name="Metzger M.J."/>
        </authorList>
    </citation>
    <scope>NUCLEOTIDE SEQUENCE</scope>
    <source>
        <strain evidence="8">MELC-2E11</strain>
        <tissue evidence="8">Siphon/mantle</tissue>
    </source>
</reference>
<dbReference type="EMBL" id="CP111025">
    <property type="protein sequence ID" value="WAR26859.1"/>
    <property type="molecule type" value="Genomic_DNA"/>
</dbReference>
<evidence type="ECO:0000256" key="6">
    <source>
        <dbReference type="RuleBase" id="RU000680"/>
    </source>
</evidence>
<gene>
    <name evidence="8" type="ORF">MAR_012563</name>
</gene>
<keyword evidence="7" id="KW-0812">Transmembrane</keyword>
<protein>
    <recommendedName>
        <fullName evidence="6">Caveolin</fullName>
    </recommendedName>
</protein>
<dbReference type="InterPro" id="IPR001612">
    <property type="entry name" value="Caveolin"/>
</dbReference>
<feature type="transmembrane region" description="Helical" evidence="7">
    <location>
        <begin position="57"/>
        <end position="79"/>
    </location>
</feature>
<dbReference type="PANTHER" id="PTHR10844">
    <property type="entry name" value="CAVEOLIN"/>
    <property type="match status" value="1"/>
</dbReference>
<evidence type="ECO:0000313" key="9">
    <source>
        <dbReference type="Proteomes" id="UP001164746"/>
    </source>
</evidence>
<evidence type="ECO:0000313" key="8">
    <source>
        <dbReference type="EMBL" id="WAR26859.1"/>
    </source>
</evidence>
<keyword evidence="9" id="KW-1185">Reference proteome</keyword>
<evidence type="ECO:0000256" key="1">
    <source>
        <dbReference type="ARBA" id="ARBA00004202"/>
    </source>
</evidence>
<evidence type="ECO:0000256" key="2">
    <source>
        <dbReference type="ARBA" id="ARBA00010988"/>
    </source>
</evidence>
<sequence>MGEQVDLMRRDPNELNCHVKATFEDVFAEPDGTHSIDCVWKLAFTCFNMCKGFWYKLLTLFCGCCMACEWGFIFAIEIFNQVWILTPHLRLLSIQCAPIQKLWTIYLQCCVGPCCDACGMILNNAEFEDVFGEPEGVRSIDCVWKLAFTCFNLCKGLCYKITTLLTGICIAMELGCTFAEVAYTHVWFVTPCMKLCEINCVPWRKCFFICIDCCLGPLCESCGLMLSKIKISKA</sequence>
<comment type="subcellular location">
    <subcellularLocation>
        <location evidence="1 6">Cell membrane</location>
        <topology evidence="1 6">Peripheral membrane protein</topology>
    </subcellularLocation>
    <subcellularLocation>
        <location evidence="6">Golgi apparatus membrane</location>
        <topology evidence="6">Peripheral membrane protein</topology>
    </subcellularLocation>
    <subcellularLocation>
        <location evidence="6">Membrane</location>
        <location evidence="6">Caveola</location>
        <topology evidence="6">Peripheral membrane protein</topology>
    </subcellularLocation>
</comment>
<comment type="function">
    <text evidence="6">May act as a scaffolding protein within caveolar membranes. Interacts directly with G-protein alpha subunits and can functionally regulate their activity.</text>
</comment>
<name>A0ABY7G0C7_MYAAR</name>
<dbReference type="PANTHER" id="PTHR10844:SF19">
    <property type="entry name" value="CAVEOLIN-2"/>
    <property type="match status" value="1"/>
</dbReference>
<organism evidence="8 9">
    <name type="scientific">Mya arenaria</name>
    <name type="common">Soft-shell clam</name>
    <dbReference type="NCBI Taxonomy" id="6604"/>
    <lineage>
        <taxon>Eukaryota</taxon>
        <taxon>Metazoa</taxon>
        <taxon>Spiralia</taxon>
        <taxon>Lophotrochozoa</taxon>
        <taxon>Mollusca</taxon>
        <taxon>Bivalvia</taxon>
        <taxon>Autobranchia</taxon>
        <taxon>Heteroconchia</taxon>
        <taxon>Euheterodonta</taxon>
        <taxon>Imparidentia</taxon>
        <taxon>Neoheterodontei</taxon>
        <taxon>Myida</taxon>
        <taxon>Myoidea</taxon>
        <taxon>Myidae</taxon>
        <taxon>Mya</taxon>
    </lineage>
</organism>
<accession>A0ABY7G0C7</accession>
<dbReference type="Pfam" id="PF01146">
    <property type="entry name" value="Caveolin"/>
    <property type="match status" value="1"/>
</dbReference>
<proteinExistence type="inferred from homology"/>
<dbReference type="Proteomes" id="UP001164746">
    <property type="component" value="Chromosome 14"/>
</dbReference>
<evidence type="ECO:0000256" key="7">
    <source>
        <dbReference type="SAM" id="Phobius"/>
    </source>
</evidence>
<keyword evidence="3 6" id="KW-1003">Cell membrane</keyword>
<evidence type="ECO:0000256" key="5">
    <source>
        <dbReference type="ARBA" id="ARBA00023136"/>
    </source>
</evidence>
<evidence type="ECO:0000256" key="3">
    <source>
        <dbReference type="ARBA" id="ARBA00022475"/>
    </source>
</evidence>
<keyword evidence="5 6" id="KW-0472">Membrane</keyword>
<comment type="similarity">
    <text evidence="2 6">Belongs to the caveolin family.</text>
</comment>
<evidence type="ECO:0000256" key="4">
    <source>
        <dbReference type="ARBA" id="ARBA00023034"/>
    </source>
</evidence>
<keyword evidence="7" id="KW-1133">Transmembrane helix</keyword>
<keyword evidence="4 6" id="KW-0333">Golgi apparatus</keyword>